<name>F0SNM2_RUBBR</name>
<evidence type="ECO:0000256" key="1">
    <source>
        <dbReference type="SAM" id="Phobius"/>
    </source>
</evidence>
<evidence type="ECO:0000313" key="2">
    <source>
        <dbReference type="EMBL" id="ADY58908.1"/>
    </source>
</evidence>
<dbReference type="Proteomes" id="UP000006860">
    <property type="component" value="Chromosome"/>
</dbReference>
<dbReference type="RefSeq" id="WP_013627640.1">
    <property type="nucleotide sequence ID" value="NC_015174.1"/>
</dbReference>
<accession>F0SNM2</accession>
<evidence type="ECO:0008006" key="4">
    <source>
        <dbReference type="Google" id="ProtNLM"/>
    </source>
</evidence>
<dbReference type="STRING" id="756272.Plabr_1296"/>
<feature type="transmembrane region" description="Helical" evidence="1">
    <location>
        <begin position="31"/>
        <end position="49"/>
    </location>
</feature>
<organism evidence="2 3">
    <name type="scientific">Rubinisphaera brasiliensis (strain ATCC 49424 / DSM 5305 / JCM 21570 / IAM 15109 / NBRC 103401 / IFAM 1448)</name>
    <name type="common">Planctomyces brasiliensis</name>
    <dbReference type="NCBI Taxonomy" id="756272"/>
    <lineage>
        <taxon>Bacteria</taxon>
        <taxon>Pseudomonadati</taxon>
        <taxon>Planctomycetota</taxon>
        <taxon>Planctomycetia</taxon>
        <taxon>Planctomycetales</taxon>
        <taxon>Planctomycetaceae</taxon>
        <taxon>Rubinisphaera</taxon>
    </lineage>
</organism>
<keyword evidence="1" id="KW-0472">Membrane</keyword>
<gene>
    <name evidence="2" type="ordered locus">Plabr_1296</name>
</gene>
<keyword evidence="3" id="KW-1185">Reference proteome</keyword>
<dbReference type="AlphaFoldDB" id="F0SNM2"/>
<reference evidence="3" key="1">
    <citation type="submission" date="2011-02" db="EMBL/GenBank/DDBJ databases">
        <title>The complete genome of Planctomyces brasiliensis DSM 5305.</title>
        <authorList>
            <person name="Lucas S."/>
            <person name="Copeland A."/>
            <person name="Lapidus A."/>
            <person name="Bruce D."/>
            <person name="Goodwin L."/>
            <person name="Pitluck S."/>
            <person name="Kyrpides N."/>
            <person name="Mavromatis K."/>
            <person name="Pagani I."/>
            <person name="Ivanova N."/>
            <person name="Ovchinnikova G."/>
            <person name="Lu M."/>
            <person name="Detter J.C."/>
            <person name="Han C."/>
            <person name="Land M."/>
            <person name="Hauser L."/>
            <person name="Markowitz V."/>
            <person name="Cheng J.-F."/>
            <person name="Hugenholtz P."/>
            <person name="Woyke T."/>
            <person name="Wu D."/>
            <person name="Tindall B."/>
            <person name="Pomrenke H.G."/>
            <person name="Brambilla E."/>
            <person name="Klenk H.-P."/>
            <person name="Eisen J.A."/>
        </authorList>
    </citation>
    <scope>NUCLEOTIDE SEQUENCE [LARGE SCALE GENOMIC DNA]</scope>
    <source>
        <strain evidence="3">ATCC 49424 / DSM 5305 / JCM 21570 / NBRC 103401 / IFAM 1448</strain>
    </source>
</reference>
<keyword evidence="1" id="KW-0812">Transmembrane</keyword>
<dbReference type="EMBL" id="CP002546">
    <property type="protein sequence ID" value="ADY58908.1"/>
    <property type="molecule type" value="Genomic_DNA"/>
</dbReference>
<sequence>MLTLVWFFLTLLSSLACAVLAVLLPAAVKKLGLFSIALGAGVAASEFGLRRKFNLPRSPAQGPIIILLAGAAEFIRVYESFRQFASARSEALERQLAEHPMPDEAMFEEIRQQAIPTWDSFLAFRYSSLPIDFANSPALAWGLLAVEVLLAMLAAGGLWWYLNRPASSAKPKDTSEDQPGPQTAE</sequence>
<feature type="transmembrane region" description="Helical" evidence="1">
    <location>
        <begin position="138"/>
        <end position="162"/>
    </location>
</feature>
<proteinExistence type="predicted"/>
<protein>
    <recommendedName>
        <fullName evidence="4">Transmembrane protein</fullName>
    </recommendedName>
</protein>
<dbReference type="KEGG" id="pbs:Plabr_1296"/>
<keyword evidence="1" id="KW-1133">Transmembrane helix</keyword>
<evidence type="ECO:0000313" key="3">
    <source>
        <dbReference type="Proteomes" id="UP000006860"/>
    </source>
</evidence>
<dbReference type="HOGENOM" id="CLU_1460263_0_0_0"/>